<dbReference type="STRING" id="52694.ACWI_31560"/>
<dbReference type="EMBL" id="LKEU01000042">
    <property type="protein sequence ID" value="OFV69299.1"/>
    <property type="molecule type" value="Genomic_DNA"/>
</dbReference>
<keyword evidence="1" id="KW-0472">Membrane</keyword>
<feature type="transmembrane region" description="Helical" evidence="1">
    <location>
        <begin position="76"/>
        <end position="100"/>
    </location>
</feature>
<evidence type="ECO:0000313" key="3">
    <source>
        <dbReference type="Proteomes" id="UP000176244"/>
    </source>
</evidence>
<sequence>MKEIISLTKLFINESLGFSLFFYNQKFNKKEFYKQLFTLIIVPVALIPAFFMYVSLMSATYFGLTLINQTSVFLSIGYIMATVLIIVFGVMYILSEFYFSDNIEELIPLPISQRKLIIAKFLSILVFEYIFAAFILIPILIIYGVGQGMGLLYGLLSFLVFLTVPVLPLSLMTAVIMLIMQSASLKGRKDMLQIVFVFIGIAVIFTVQIWFTSQLGSGDEADFQLLMNTILTNNEGLLNSIGYLMPTSFLMAWALNKITLMSLGWVATLLGITLLSCALMVTVGNRVYLKSIVSGKIIKKGKPLSGAQRSKVLGKKSHGAMAIFTMDLRLLLRTPVYFFNNVSVVIIAPLCILLSVSFIEIPPEDLQGMQEFFRAMPILINFLLIAFFIFFGGTSATTASTFSREGKASWLTRMIPVTARDQIVGRTGVAMFIQSLGIVFTIIAVQFIFPLPLSTLVITIVLGILGSLPILLFGLFLDMNRPLLNWDNPQKAIKNNMNVVITLFVGMAYTGLLIGISGLLGYFVNPILGYGVFALISAILSVVFYQVISRRLEAEFLNFEGN</sequence>
<dbReference type="Proteomes" id="UP000176244">
    <property type="component" value="Unassembled WGS sequence"/>
</dbReference>
<gene>
    <name evidence="2" type="ORF">ACWI_31560</name>
</gene>
<dbReference type="AlphaFoldDB" id="A0A1F2PD18"/>
<comment type="caution">
    <text evidence="2">The sequence shown here is derived from an EMBL/GenBank/DDBJ whole genome shotgun (WGS) entry which is preliminary data.</text>
</comment>
<dbReference type="RefSeq" id="WP_070372417.1">
    <property type="nucleotide sequence ID" value="NZ_LKEU01000042.1"/>
</dbReference>
<feature type="transmembrane region" description="Helical" evidence="1">
    <location>
        <begin position="527"/>
        <end position="548"/>
    </location>
</feature>
<organism evidence="2 3">
    <name type="scientific">Acetobacterium wieringae</name>
    <dbReference type="NCBI Taxonomy" id="52694"/>
    <lineage>
        <taxon>Bacteria</taxon>
        <taxon>Bacillati</taxon>
        <taxon>Bacillota</taxon>
        <taxon>Clostridia</taxon>
        <taxon>Eubacteriales</taxon>
        <taxon>Eubacteriaceae</taxon>
        <taxon>Acetobacterium</taxon>
    </lineage>
</organism>
<feature type="transmembrane region" description="Helical" evidence="1">
    <location>
        <begin position="151"/>
        <end position="179"/>
    </location>
</feature>
<evidence type="ECO:0000256" key="1">
    <source>
        <dbReference type="SAM" id="Phobius"/>
    </source>
</evidence>
<keyword evidence="1" id="KW-0812">Transmembrane</keyword>
<proteinExistence type="predicted"/>
<dbReference type="OrthoDB" id="138672at2"/>
<reference evidence="2 3" key="1">
    <citation type="submission" date="2015-09" db="EMBL/GenBank/DDBJ databases">
        <title>Genome sequence of Acetobacterium wieringae DSM 1911.</title>
        <authorList>
            <person name="Poehlein A."/>
            <person name="Bengelsdorf F.R."/>
            <person name="Schiel-Bengelsdorf B."/>
            <person name="Duerre P."/>
            <person name="Daniel R."/>
        </authorList>
    </citation>
    <scope>NUCLEOTIDE SEQUENCE [LARGE SCALE GENOMIC DNA]</scope>
    <source>
        <strain evidence="2 3">DSM 1911</strain>
    </source>
</reference>
<feature type="transmembrane region" description="Helical" evidence="1">
    <location>
        <begin position="191"/>
        <end position="211"/>
    </location>
</feature>
<name>A0A1F2PD18_9FIRM</name>
<feature type="transmembrane region" description="Helical" evidence="1">
    <location>
        <begin position="121"/>
        <end position="145"/>
    </location>
</feature>
<feature type="transmembrane region" description="Helical" evidence="1">
    <location>
        <begin position="379"/>
        <end position="402"/>
    </location>
</feature>
<evidence type="ECO:0000313" key="2">
    <source>
        <dbReference type="EMBL" id="OFV69299.1"/>
    </source>
</evidence>
<feature type="transmembrane region" description="Helical" evidence="1">
    <location>
        <begin position="36"/>
        <end position="56"/>
    </location>
</feature>
<feature type="transmembrane region" description="Helical" evidence="1">
    <location>
        <begin position="455"/>
        <end position="477"/>
    </location>
</feature>
<feature type="transmembrane region" description="Helical" evidence="1">
    <location>
        <begin position="423"/>
        <end position="449"/>
    </location>
</feature>
<keyword evidence="1" id="KW-1133">Transmembrane helix</keyword>
<feature type="transmembrane region" description="Helical" evidence="1">
    <location>
        <begin position="336"/>
        <end position="359"/>
    </location>
</feature>
<accession>A0A1F2PD18</accession>
<feature type="transmembrane region" description="Helical" evidence="1">
    <location>
        <begin position="498"/>
        <end position="521"/>
    </location>
</feature>
<protein>
    <submittedName>
        <fullName evidence="2">Uncharacterized protein</fullName>
    </submittedName>
</protein>
<feature type="transmembrane region" description="Helical" evidence="1">
    <location>
        <begin position="258"/>
        <end position="281"/>
    </location>
</feature>